<dbReference type="Proteomes" id="UP000015241">
    <property type="component" value="Unassembled WGS sequence"/>
</dbReference>
<feature type="binding site" evidence="1">
    <location>
        <position position="45"/>
    </location>
    <ligand>
        <name>ATP</name>
        <dbReference type="ChEBI" id="CHEBI:30616"/>
    </ligand>
</feature>
<keyword evidence="4" id="KW-1185">Reference proteome</keyword>
<evidence type="ECO:0000313" key="3">
    <source>
        <dbReference type="EMBL" id="EPT03275.1"/>
    </source>
</evidence>
<dbReference type="InterPro" id="IPR011009">
    <property type="entry name" value="Kinase-like_dom_sf"/>
</dbReference>
<keyword evidence="1" id="KW-0547">Nucleotide-binding</keyword>
<feature type="domain" description="Protein kinase" evidence="2">
    <location>
        <begin position="16"/>
        <end position="58"/>
    </location>
</feature>
<dbReference type="AlphaFoldDB" id="S8FYK4"/>
<dbReference type="HOGENOM" id="CLU_2979088_0_0_1"/>
<dbReference type="EMBL" id="KE504131">
    <property type="protein sequence ID" value="EPT03275.1"/>
    <property type="molecule type" value="Genomic_DNA"/>
</dbReference>
<keyword evidence="1" id="KW-0067">ATP-binding</keyword>
<dbReference type="PROSITE" id="PS50011">
    <property type="entry name" value="PROTEIN_KINASE_DOM"/>
    <property type="match status" value="1"/>
</dbReference>
<reference evidence="3 4" key="1">
    <citation type="journal article" date="2012" name="Science">
        <title>The Paleozoic origin of enzymatic lignin decomposition reconstructed from 31 fungal genomes.</title>
        <authorList>
            <person name="Floudas D."/>
            <person name="Binder M."/>
            <person name="Riley R."/>
            <person name="Barry K."/>
            <person name="Blanchette R.A."/>
            <person name="Henrissat B."/>
            <person name="Martinez A.T."/>
            <person name="Otillar R."/>
            <person name="Spatafora J.W."/>
            <person name="Yadav J.S."/>
            <person name="Aerts A."/>
            <person name="Benoit I."/>
            <person name="Boyd A."/>
            <person name="Carlson A."/>
            <person name="Copeland A."/>
            <person name="Coutinho P.M."/>
            <person name="de Vries R.P."/>
            <person name="Ferreira P."/>
            <person name="Findley K."/>
            <person name="Foster B."/>
            <person name="Gaskell J."/>
            <person name="Glotzer D."/>
            <person name="Gorecki P."/>
            <person name="Heitman J."/>
            <person name="Hesse C."/>
            <person name="Hori C."/>
            <person name="Igarashi K."/>
            <person name="Jurgens J.A."/>
            <person name="Kallen N."/>
            <person name="Kersten P."/>
            <person name="Kohler A."/>
            <person name="Kuees U."/>
            <person name="Kumar T.K.A."/>
            <person name="Kuo A."/>
            <person name="LaButti K."/>
            <person name="Larrondo L.F."/>
            <person name="Lindquist E."/>
            <person name="Ling A."/>
            <person name="Lombard V."/>
            <person name="Lucas S."/>
            <person name="Lundell T."/>
            <person name="Martin R."/>
            <person name="McLaughlin D.J."/>
            <person name="Morgenstern I."/>
            <person name="Morin E."/>
            <person name="Murat C."/>
            <person name="Nagy L.G."/>
            <person name="Nolan M."/>
            <person name="Ohm R.A."/>
            <person name="Patyshakuliyeva A."/>
            <person name="Rokas A."/>
            <person name="Ruiz-Duenas F.J."/>
            <person name="Sabat G."/>
            <person name="Salamov A."/>
            <person name="Samejima M."/>
            <person name="Schmutz J."/>
            <person name="Slot J.C."/>
            <person name="St John F."/>
            <person name="Stenlid J."/>
            <person name="Sun H."/>
            <person name="Sun S."/>
            <person name="Syed K."/>
            <person name="Tsang A."/>
            <person name="Wiebenga A."/>
            <person name="Young D."/>
            <person name="Pisabarro A."/>
            <person name="Eastwood D.C."/>
            <person name="Martin F."/>
            <person name="Cullen D."/>
            <person name="Grigoriev I.V."/>
            <person name="Hibbett D.S."/>
        </authorList>
    </citation>
    <scope>NUCLEOTIDE SEQUENCE</scope>
    <source>
        <strain evidence="4">FP-58527</strain>
    </source>
</reference>
<dbReference type="PROSITE" id="PS00107">
    <property type="entry name" value="PROTEIN_KINASE_ATP"/>
    <property type="match status" value="1"/>
</dbReference>
<dbReference type="Gene3D" id="3.30.200.20">
    <property type="entry name" value="Phosphorylase Kinase, domain 1"/>
    <property type="match status" value="1"/>
</dbReference>
<proteinExistence type="predicted"/>
<dbReference type="OrthoDB" id="5800476at2759"/>
<accession>S8FYK4</accession>
<dbReference type="InParanoid" id="S8FYK4"/>
<evidence type="ECO:0000259" key="2">
    <source>
        <dbReference type="PROSITE" id="PS50011"/>
    </source>
</evidence>
<gene>
    <name evidence="3" type="ORF">FOMPIDRAFT_1047261</name>
</gene>
<sequence>MDVVAAQLPLEIGGRFRMLKLIGEGSYGRVYKAINTQSGQQVAVKVEPADQMIYMLEE</sequence>
<dbReference type="SUPFAM" id="SSF56112">
    <property type="entry name" value="Protein kinase-like (PK-like)"/>
    <property type="match status" value="1"/>
</dbReference>
<dbReference type="GO" id="GO:0004672">
    <property type="term" value="F:protein kinase activity"/>
    <property type="evidence" value="ECO:0007669"/>
    <property type="project" value="InterPro"/>
</dbReference>
<dbReference type="GO" id="GO:0005524">
    <property type="term" value="F:ATP binding"/>
    <property type="evidence" value="ECO:0007669"/>
    <property type="project" value="UniProtKB-UniRule"/>
</dbReference>
<organism evidence="3 4">
    <name type="scientific">Fomitopsis schrenkii</name>
    <name type="common">Brown rot fungus</name>
    <dbReference type="NCBI Taxonomy" id="2126942"/>
    <lineage>
        <taxon>Eukaryota</taxon>
        <taxon>Fungi</taxon>
        <taxon>Dikarya</taxon>
        <taxon>Basidiomycota</taxon>
        <taxon>Agaricomycotina</taxon>
        <taxon>Agaricomycetes</taxon>
        <taxon>Polyporales</taxon>
        <taxon>Fomitopsis</taxon>
    </lineage>
</organism>
<dbReference type="InterPro" id="IPR000719">
    <property type="entry name" value="Prot_kinase_dom"/>
</dbReference>
<evidence type="ECO:0000256" key="1">
    <source>
        <dbReference type="PROSITE-ProRule" id="PRU10141"/>
    </source>
</evidence>
<name>S8FYK4_FOMSC</name>
<dbReference type="InterPro" id="IPR017441">
    <property type="entry name" value="Protein_kinase_ATP_BS"/>
</dbReference>
<protein>
    <recommendedName>
        <fullName evidence="2">Protein kinase domain-containing protein</fullName>
    </recommendedName>
</protein>
<evidence type="ECO:0000313" key="4">
    <source>
        <dbReference type="Proteomes" id="UP000015241"/>
    </source>
</evidence>